<dbReference type="PROSITE" id="PS51257">
    <property type="entry name" value="PROKAR_LIPOPROTEIN"/>
    <property type="match status" value="1"/>
</dbReference>
<protein>
    <submittedName>
        <fullName evidence="2">Uncharacterized protein</fullName>
    </submittedName>
</protein>
<name>A0A1Y5SXE9_9RHOB</name>
<evidence type="ECO:0000313" key="3">
    <source>
        <dbReference type="Proteomes" id="UP000193870"/>
    </source>
</evidence>
<proteinExistence type="predicted"/>
<reference evidence="2 3" key="1">
    <citation type="submission" date="2017-03" db="EMBL/GenBank/DDBJ databases">
        <authorList>
            <person name="Afonso C.L."/>
            <person name="Miller P.J."/>
            <person name="Scott M.A."/>
            <person name="Spackman E."/>
            <person name="Goraichik I."/>
            <person name="Dimitrov K.M."/>
            <person name="Suarez D.L."/>
            <person name="Swayne D.E."/>
        </authorList>
    </citation>
    <scope>NUCLEOTIDE SEQUENCE [LARGE SCALE GENOMIC DNA]</scope>
    <source>
        <strain evidence="2 3">CECT 7066</strain>
    </source>
</reference>
<dbReference type="EMBL" id="FWFV01000006">
    <property type="protein sequence ID" value="SLN50109.1"/>
    <property type="molecule type" value="Genomic_DNA"/>
</dbReference>
<dbReference type="AlphaFoldDB" id="A0A1Y5SXE9"/>
<dbReference type="STRING" id="315423.SAMN04488020_10615"/>
<evidence type="ECO:0000313" key="2">
    <source>
        <dbReference type="EMBL" id="SLN50109.1"/>
    </source>
</evidence>
<sequence>MMIRLALLSLVAAQPAFALSCLAPSAARSAAEAVSAEEVFHVAVGTFAYDEVELPAGGASIEPTETSIPAVFEGRALTQAGFTGEISGQVILQVECIGPSCGSVPADTETLAFFRESAGEMVLDVNACPNWVYPEPTEAQLETVRACVLDGDCAEG</sequence>
<accession>A0A1Y5SXE9</accession>
<dbReference type="Proteomes" id="UP000193870">
    <property type="component" value="Unassembled WGS sequence"/>
</dbReference>
<dbReference type="OrthoDB" id="8451541at2"/>
<keyword evidence="1" id="KW-0732">Signal</keyword>
<evidence type="ECO:0000256" key="1">
    <source>
        <dbReference type="SAM" id="SignalP"/>
    </source>
</evidence>
<gene>
    <name evidence="2" type="ORF">PAM7066_02248</name>
</gene>
<dbReference type="RefSeq" id="WP_085854229.1">
    <property type="nucleotide sequence ID" value="NZ_FOPF01000006.1"/>
</dbReference>
<organism evidence="2 3">
    <name type="scientific">Palleronia marisminoris</name>
    <dbReference type="NCBI Taxonomy" id="315423"/>
    <lineage>
        <taxon>Bacteria</taxon>
        <taxon>Pseudomonadati</taxon>
        <taxon>Pseudomonadota</taxon>
        <taxon>Alphaproteobacteria</taxon>
        <taxon>Rhodobacterales</taxon>
        <taxon>Roseobacteraceae</taxon>
        <taxon>Palleronia</taxon>
    </lineage>
</organism>
<feature type="signal peptide" evidence="1">
    <location>
        <begin position="1"/>
        <end position="18"/>
    </location>
</feature>
<keyword evidence="3" id="KW-1185">Reference proteome</keyword>
<feature type="chain" id="PRO_5010988157" evidence="1">
    <location>
        <begin position="19"/>
        <end position="156"/>
    </location>
</feature>